<dbReference type="InterPro" id="IPR003140">
    <property type="entry name" value="PLipase/COase/thioEstase"/>
</dbReference>
<dbReference type="OrthoDB" id="2418081at2759"/>
<dbReference type="Proteomes" id="UP000316079">
    <property type="component" value="Unassembled WGS sequence"/>
</dbReference>
<dbReference type="EMBL" id="SRMA01001008">
    <property type="protein sequence ID" value="TRZ04167.1"/>
    <property type="molecule type" value="Genomic_DNA"/>
</dbReference>
<name>A0A553RPQ7_9TELE</name>
<evidence type="ECO:0000256" key="17">
    <source>
        <dbReference type="ARBA" id="ARBA00023242"/>
    </source>
</evidence>
<keyword evidence="10" id="KW-0963">Cytoplasm</keyword>
<keyword evidence="15" id="KW-0443">Lipid metabolism</keyword>
<sequence length="193" mass="21047">MPVIQLYVSLFLFSALTLKSPIMPVTLNMNMAMPSWFDIIGLHPSAEEDVTGIKKASESIKALIEQEVHNGIPSHRIVLGGFSQGGALSLFTALTTHQKLAGVVALSCWLPLRNVISKSFSHTNKDISVLQCHGEADPLVPLVFGSVTVEKLKSILNPSNITLKTYPGLPHSACAEEMMDIKHFIEKHLPPVK</sequence>
<evidence type="ECO:0000256" key="12">
    <source>
        <dbReference type="ARBA" id="ARBA00022824"/>
    </source>
</evidence>
<evidence type="ECO:0000256" key="8">
    <source>
        <dbReference type="ARBA" id="ARBA00014923"/>
    </source>
</evidence>
<dbReference type="FunFam" id="3.40.50.1820:FF:000010">
    <property type="entry name" value="Acyl-protein thioesterase 2"/>
    <property type="match status" value="1"/>
</dbReference>
<dbReference type="GO" id="GO:0052689">
    <property type="term" value="F:carboxylic ester hydrolase activity"/>
    <property type="evidence" value="ECO:0007669"/>
    <property type="project" value="TreeGrafter"/>
</dbReference>
<comment type="subunit">
    <text evidence="6">Homodimer.</text>
</comment>
<dbReference type="PANTHER" id="PTHR10655:SF22">
    <property type="entry name" value="ACYL-PROTEIN THIOESTERASE 1"/>
    <property type="match status" value="1"/>
</dbReference>
<evidence type="ECO:0000256" key="11">
    <source>
        <dbReference type="ARBA" id="ARBA00022801"/>
    </source>
</evidence>
<dbReference type="PANTHER" id="PTHR10655">
    <property type="entry name" value="LYSOPHOSPHOLIPASE-RELATED"/>
    <property type="match status" value="1"/>
</dbReference>
<evidence type="ECO:0000256" key="6">
    <source>
        <dbReference type="ARBA" id="ARBA00011738"/>
    </source>
</evidence>
<evidence type="ECO:0000256" key="14">
    <source>
        <dbReference type="ARBA" id="ARBA00022990"/>
    </source>
</evidence>
<keyword evidence="13" id="KW-0276">Fatty acid metabolism</keyword>
<evidence type="ECO:0000256" key="7">
    <source>
        <dbReference type="ARBA" id="ARBA00012423"/>
    </source>
</evidence>
<keyword evidence="14" id="KW-0007">Acetylation</keyword>
<gene>
    <name evidence="27" type="ORF">DNTS_000396</name>
</gene>
<comment type="catalytic activity">
    <reaction evidence="23">
        <text>a 1-(9Z-octadecenoyl)-2-acyl-sn-glycero-3-phosphocholine + H2O = a 2-acyl-sn-glycero-3-phosphocholine + (9Z)-octadecenoate + H(+)</text>
        <dbReference type="Rhea" id="RHEA:41720"/>
        <dbReference type="ChEBI" id="CHEBI:15377"/>
        <dbReference type="ChEBI" id="CHEBI:15378"/>
        <dbReference type="ChEBI" id="CHEBI:30823"/>
        <dbReference type="ChEBI" id="CHEBI:57875"/>
        <dbReference type="ChEBI" id="CHEBI:78421"/>
    </reaction>
    <physiologicalReaction direction="left-to-right" evidence="23">
        <dbReference type="Rhea" id="RHEA:41721"/>
    </physiologicalReaction>
</comment>
<comment type="catalytic activity">
    <reaction evidence="24">
        <text>1-hexadecanoyl-sn-glycero-3-phosphocholine + H2O = sn-glycerol 3-phosphocholine + hexadecanoate + H(+)</text>
        <dbReference type="Rhea" id="RHEA:40435"/>
        <dbReference type="ChEBI" id="CHEBI:7896"/>
        <dbReference type="ChEBI" id="CHEBI:15377"/>
        <dbReference type="ChEBI" id="CHEBI:15378"/>
        <dbReference type="ChEBI" id="CHEBI:16870"/>
        <dbReference type="ChEBI" id="CHEBI:72998"/>
    </reaction>
    <physiologicalReaction direction="left-to-right" evidence="24">
        <dbReference type="Rhea" id="RHEA:40436"/>
    </physiologicalReaction>
</comment>
<keyword evidence="28" id="KW-1185">Reference proteome</keyword>
<keyword evidence="25" id="KW-0732">Signal</keyword>
<dbReference type="InterPro" id="IPR029058">
    <property type="entry name" value="AB_hydrolase_fold"/>
</dbReference>
<evidence type="ECO:0000256" key="16">
    <source>
        <dbReference type="ARBA" id="ARBA00023136"/>
    </source>
</evidence>
<keyword evidence="16" id="KW-0472">Membrane</keyword>
<evidence type="ECO:0000256" key="9">
    <source>
        <dbReference type="ARBA" id="ARBA00022475"/>
    </source>
</evidence>
<dbReference type="GO" id="GO:0031965">
    <property type="term" value="C:nuclear membrane"/>
    <property type="evidence" value="ECO:0007669"/>
    <property type="project" value="UniProtKB-SubCell"/>
</dbReference>
<proteinExistence type="inferred from homology"/>
<evidence type="ECO:0000256" key="15">
    <source>
        <dbReference type="ARBA" id="ARBA00023098"/>
    </source>
</evidence>
<evidence type="ECO:0000256" key="4">
    <source>
        <dbReference type="ARBA" id="ARBA00004496"/>
    </source>
</evidence>
<organism evidence="27 28">
    <name type="scientific">Danionella cerebrum</name>
    <dbReference type="NCBI Taxonomy" id="2873325"/>
    <lineage>
        <taxon>Eukaryota</taxon>
        <taxon>Metazoa</taxon>
        <taxon>Chordata</taxon>
        <taxon>Craniata</taxon>
        <taxon>Vertebrata</taxon>
        <taxon>Euteleostomi</taxon>
        <taxon>Actinopterygii</taxon>
        <taxon>Neopterygii</taxon>
        <taxon>Teleostei</taxon>
        <taxon>Ostariophysi</taxon>
        <taxon>Cypriniformes</taxon>
        <taxon>Danionidae</taxon>
        <taxon>Danioninae</taxon>
        <taxon>Danionella</taxon>
    </lineage>
</organism>
<comment type="subcellular location">
    <subcellularLocation>
        <location evidence="2">Cell membrane</location>
    </subcellularLocation>
    <subcellularLocation>
        <location evidence="4">Cytoplasm</location>
    </subcellularLocation>
    <subcellularLocation>
        <location evidence="3">Endoplasmic reticulum</location>
    </subcellularLocation>
    <subcellularLocation>
        <location evidence="1">Nucleus membrane</location>
    </subcellularLocation>
</comment>
<keyword evidence="17" id="KW-0539">Nucleus</keyword>
<feature type="signal peptide" evidence="25">
    <location>
        <begin position="1"/>
        <end position="19"/>
    </location>
</feature>
<dbReference type="InterPro" id="IPR050565">
    <property type="entry name" value="LYPA1-2/EST-like"/>
</dbReference>
<dbReference type="Pfam" id="PF02230">
    <property type="entry name" value="Abhydrolase_2"/>
    <property type="match status" value="1"/>
</dbReference>
<evidence type="ECO:0000256" key="19">
    <source>
        <dbReference type="ARBA" id="ARBA00042319"/>
    </source>
</evidence>
<evidence type="ECO:0000256" key="3">
    <source>
        <dbReference type="ARBA" id="ARBA00004240"/>
    </source>
</evidence>
<dbReference type="GO" id="GO:0008474">
    <property type="term" value="F:palmitoyl-(protein) hydrolase activity"/>
    <property type="evidence" value="ECO:0007669"/>
    <property type="project" value="UniProtKB-EC"/>
</dbReference>
<evidence type="ECO:0000256" key="22">
    <source>
        <dbReference type="ARBA" id="ARBA00047337"/>
    </source>
</evidence>
<dbReference type="GO" id="GO:0005886">
    <property type="term" value="C:plasma membrane"/>
    <property type="evidence" value="ECO:0007669"/>
    <property type="project" value="UniProtKB-SubCell"/>
</dbReference>
<keyword evidence="9" id="KW-1003">Cell membrane</keyword>
<comment type="caution">
    <text evidence="27">The sequence shown here is derived from an EMBL/GenBank/DDBJ whole genome shotgun (WGS) entry which is preliminary data.</text>
</comment>
<evidence type="ECO:0000256" key="20">
    <source>
        <dbReference type="ARBA" id="ARBA00042324"/>
    </source>
</evidence>
<evidence type="ECO:0000256" key="21">
    <source>
        <dbReference type="ARBA" id="ARBA00045255"/>
    </source>
</evidence>
<comment type="catalytic activity">
    <reaction evidence="22">
        <text>S-hexadecanoyl-L-cysteinyl-[protein] + H2O = L-cysteinyl-[protein] + hexadecanoate + H(+)</text>
        <dbReference type="Rhea" id="RHEA:19233"/>
        <dbReference type="Rhea" id="RHEA-COMP:10131"/>
        <dbReference type="Rhea" id="RHEA-COMP:11032"/>
        <dbReference type="ChEBI" id="CHEBI:7896"/>
        <dbReference type="ChEBI" id="CHEBI:15377"/>
        <dbReference type="ChEBI" id="CHEBI:15378"/>
        <dbReference type="ChEBI" id="CHEBI:29950"/>
        <dbReference type="ChEBI" id="CHEBI:74151"/>
        <dbReference type="EC" id="3.1.2.22"/>
    </reaction>
</comment>
<evidence type="ECO:0000256" key="5">
    <source>
        <dbReference type="ARBA" id="ARBA00006499"/>
    </source>
</evidence>
<evidence type="ECO:0000256" key="24">
    <source>
        <dbReference type="ARBA" id="ARBA00048656"/>
    </source>
</evidence>
<feature type="domain" description="Phospholipase/carboxylesterase/thioesterase" evidence="26">
    <location>
        <begin position="17"/>
        <end position="188"/>
    </location>
</feature>
<keyword evidence="12" id="KW-0256">Endoplasmic reticulum</keyword>
<evidence type="ECO:0000256" key="2">
    <source>
        <dbReference type="ARBA" id="ARBA00004236"/>
    </source>
</evidence>
<keyword evidence="11" id="KW-0378">Hydrolase</keyword>
<evidence type="ECO:0000256" key="10">
    <source>
        <dbReference type="ARBA" id="ARBA00022490"/>
    </source>
</evidence>
<comment type="function">
    <text evidence="21">Acts as an acyl-protein thioesterase. Hydrolyzes fatty acids from S-acylated cysteine residues in proteins such as trimeric G alpha proteins or HRAS. Acts as a palmitoyl thioesterase that catalyzes depalmitoylation of proteins, such as ADRB2, KCNMA1 and SQSTM1. Acts as a negative regulator of autophagy by mediating palmitoylation of SQSTM1, decreasing affinity between SQSTM1 and ATG8 proteins and recruitment of ubiquitinated cargo proteins to autophagosomes. Acts as a lysophospholipase and hydrolyzes lysophosphatidylcholine (lyso-PC). Also hydrolyzes lysophosphatidylethanolamine (lyso-PE), lysophosphatidylinositol (lyso-PI) and lysophosphatidylserine (lyso-PS). Has much higher thioesterase activity than lysophospholipase activity. Contributes to the production of lysophosphatidic acid (LPA) during blood coagulation by recognizing and cleaving plasma phospholipids to generate lysophospholipids which in turn act as substrates for ENPP2 to produce LPA.</text>
</comment>
<dbReference type="AlphaFoldDB" id="A0A553RPQ7"/>
<dbReference type="SUPFAM" id="SSF53474">
    <property type="entry name" value="alpha/beta-Hydrolases"/>
    <property type="match status" value="1"/>
</dbReference>
<reference evidence="27 28" key="1">
    <citation type="journal article" date="2019" name="Sci. Data">
        <title>Hybrid genome assembly and annotation of Danionella translucida.</title>
        <authorList>
            <person name="Kadobianskyi M."/>
            <person name="Schulze L."/>
            <person name="Schuelke M."/>
            <person name="Judkewitz B."/>
        </authorList>
    </citation>
    <scope>NUCLEOTIDE SEQUENCE [LARGE SCALE GENOMIC DNA]</scope>
    <source>
        <strain evidence="27 28">Bolton</strain>
    </source>
</reference>
<dbReference type="GO" id="GO:0006631">
    <property type="term" value="P:fatty acid metabolic process"/>
    <property type="evidence" value="ECO:0007669"/>
    <property type="project" value="UniProtKB-KW"/>
</dbReference>
<evidence type="ECO:0000313" key="27">
    <source>
        <dbReference type="EMBL" id="TRZ04167.1"/>
    </source>
</evidence>
<evidence type="ECO:0000256" key="25">
    <source>
        <dbReference type="SAM" id="SignalP"/>
    </source>
</evidence>
<evidence type="ECO:0000259" key="26">
    <source>
        <dbReference type="Pfam" id="PF02230"/>
    </source>
</evidence>
<comment type="similarity">
    <text evidence="5">Belongs to the AB hydrolase superfamily. AB hydrolase 2 family.</text>
</comment>
<dbReference type="EC" id="3.1.2.22" evidence="7"/>
<dbReference type="STRING" id="623744.A0A553RPQ7"/>
<evidence type="ECO:0000256" key="13">
    <source>
        <dbReference type="ARBA" id="ARBA00022832"/>
    </source>
</evidence>
<dbReference type="Gene3D" id="3.40.50.1820">
    <property type="entry name" value="alpha/beta hydrolase"/>
    <property type="match status" value="1"/>
</dbReference>
<evidence type="ECO:0000313" key="28">
    <source>
        <dbReference type="Proteomes" id="UP000316079"/>
    </source>
</evidence>
<protein>
    <recommendedName>
        <fullName evidence="8">Acyl-protein thioesterase 1</fullName>
        <ecNumber evidence="7">3.1.2.22</ecNumber>
    </recommendedName>
    <alternativeName>
        <fullName evidence="20">Lysophospholipase 1</fullName>
    </alternativeName>
    <alternativeName>
        <fullName evidence="19">Lysophospholipase I</fullName>
    </alternativeName>
    <alternativeName>
        <fullName evidence="18">Palmitoyl-protein hydrolase</fullName>
    </alternativeName>
</protein>
<evidence type="ECO:0000256" key="18">
    <source>
        <dbReference type="ARBA" id="ARBA00031195"/>
    </source>
</evidence>
<dbReference type="GO" id="GO:0005783">
    <property type="term" value="C:endoplasmic reticulum"/>
    <property type="evidence" value="ECO:0007669"/>
    <property type="project" value="UniProtKB-SubCell"/>
</dbReference>
<evidence type="ECO:0000256" key="23">
    <source>
        <dbReference type="ARBA" id="ARBA00048000"/>
    </source>
</evidence>
<feature type="chain" id="PRO_5021949757" description="Acyl-protein thioesterase 1" evidence="25">
    <location>
        <begin position="20"/>
        <end position="193"/>
    </location>
</feature>
<accession>A0A553RPQ7</accession>
<evidence type="ECO:0000256" key="1">
    <source>
        <dbReference type="ARBA" id="ARBA00004126"/>
    </source>
</evidence>